<dbReference type="InterPro" id="IPR013087">
    <property type="entry name" value="Znf_C2H2_type"/>
</dbReference>
<sequence length="347" mass="40346">MSNAIHNAKIIVRYTTAYPFKLPVRGMVCVYCSDAYDDPALFRKHMSEHHANVKINIAFAHVFYGYIKIDCTDLKCRVCSATLCNLDGAVEHLVDQHNHNIDLSCDLGVQPFILPGEKWNCAICECKFISLRALSAHTMAHFAKHKCDSCEKSYFYLNRLERHKQVAHIGEHRICLRCKTTFESLDAKKDHVHESPLCWEYICTLCGERFPTMALRDSHKIQVHGMKTKEFVCSECPKVFTNRRVYKRHFTIAHTNEYFACECGKKFSSQFDLKEHIVVHTKEKSFICTVCSKPFARKNNMVQHMSVHSNQLKFECVDCSKRFKQRSSWRTHMKSYHPDVPLKSHDN</sequence>
<keyword evidence="3" id="KW-0677">Repeat</keyword>
<dbReference type="InterPro" id="IPR050331">
    <property type="entry name" value="Zinc_finger"/>
</dbReference>
<keyword evidence="6" id="KW-0238">DNA-binding</keyword>
<feature type="domain" description="C2H2-type" evidence="9">
    <location>
        <begin position="231"/>
        <end position="259"/>
    </location>
</feature>
<dbReference type="InterPro" id="IPR036236">
    <property type="entry name" value="Znf_C2H2_sf"/>
</dbReference>
<comment type="caution">
    <text evidence="10">The sequence shown here is derived from an EMBL/GenBank/DDBJ whole genome shotgun (WGS) entry which is preliminary data.</text>
</comment>
<proteinExistence type="predicted"/>
<reference evidence="10 11" key="1">
    <citation type="submission" date="2024-06" db="EMBL/GenBank/DDBJ databases">
        <title>A chromosome-level genome assembly of beet webworm, Loxostege sticticalis.</title>
        <authorList>
            <person name="Zhang Y."/>
        </authorList>
    </citation>
    <scope>NUCLEOTIDE SEQUENCE [LARGE SCALE GENOMIC DNA]</scope>
    <source>
        <strain evidence="10">AQ026</strain>
        <tissue evidence="10">Whole body</tissue>
    </source>
</reference>
<dbReference type="SUPFAM" id="SSF57667">
    <property type="entry name" value="beta-beta-alpha zinc fingers"/>
    <property type="match status" value="3"/>
</dbReference>
<evidence type="ECO:0000256" key="4">
    <source>
        <dbReference type="ARBA" id="ARBA00022771"/>
    </source>
</evidence>
<keyword evidence="11" id="KW-1185">Reference proteome</keyword>
<evidence type="ECO:0000256" key="2">
    <source>
        <dbReference type="ARBA" id="ARBA00022723"/>
    </source>
</evidence>
<keyword evidence="4 8" id="KW-0863">Zinc-finger</keyword>
<dbReference type="PROSITE" id="PS00028">
    <property type="entry name" value="ZINC_FINGER_C2H2_1"/>
    <property type="match status" value="7"/>
</dbReference>
<feature type="domain" description="C2H2-type" evidence="9">
    <location>
        <begin position="286"/>
        <end position="313"/>
    </location>
</feature>
<keyword evidence="2" id="KW-0479">Metal-binding</keyword>
<evidence type="ECO:0000256" key="7">
    <source>
        <dbReference type="ARBA" id="ARBA00023242"/>
    </source>
</evidence>
<dbReference type="PANTHER" id="PTHR16515:SF49">
    <property type="entry name" value="GASTRULA ZINC FINGER PROTEIN XLCGF49.1-LIKE-RELATED"/>
    <property type="match status" value="1"/>
</dbReference>
<dbReference type="PROSITE" id="PS50157">
    <property type="entry name" value="ZINC_FINGER_C2H2_2"/>
    <property type="match status" value="5"/>
</dbReference>
<dbReference type="PANTHER" id="PTHR16515">
    <property type="entry name" value="PR DOMAIN ZINC FINGER PROTEIN"/>
    <property type="match status" value="1"/>
</dbReference>
<evidence type="ECO:0000256" key="1">
    <source>
        <dbReference type="ARBA" id="ARBA00004123"/>
    </source>
</evidence>
<evidence type="ECO:0000256" key="5">
    <source>
        <dbReference type="ARBA" id="ARBA00022833"/>
    </source>
</evidence>
<feature type="domain" description="C2H2-type" evidence="9">
    <location>
        <begin position="145"/>
        <end position="173"/>
    </location>
</feature>
<comment type="subcellular location">
    <subcellularLocation>
        <location evidence="1">Nucleus</location>
    </subcellularLocation>
</comment>
<dbReference type="EMBL" id="JBEUOH010000031">
    <property type="protein sequence ID" value="KAL0853051.1"/>
    <property type="molecule type" value="Genomic_DNA"/>
</dbReference>
<evidence type="ECO:0000256" key="8">
    <source>
        <dbReference type="PROSITE-ProRule" id="PRU00042"/>
    </source>
</evidence>
<evidence type="ECO:0000313" key="11">
    <source>
        <dbReference type="Proteomes" id="UP001549920"/>
    </source>
</evidence>
<protein>
    <recommendedName>
        <fullName evidence="9">C2H2-type domain-containing protein</fullName>
    </recommendedName>
</protein>
<accession>A0ABR3GZX8</accession>
<dbReference type="Gene3D" id="3.30.160.60">
    <property type="entry name" value="Classic Zinc Finger"/>
    <property type="match status" value="4"/>
</dbReference>
<feature type="domain" description="C2H2-type" evidence="9">
    <location>
        <begin position="259"/>
        <end position="285"/>
    </location>
</feature>
<evidence type="ECO:0000256" key="6">
    <source>
        <dbReference type="ARBA" id="ARBA00023125"/>
    </source>
</evidence>
<feature type="domain" description="C2H2-type" evidence="9">
    <location>
        <begin position="314"/>
        <end position="341"/>
    </location>
</feature>
<gene>
    <name evidence="10" type="ORF">ABMA27_012826</name>
</gene>
<evidence type="ECO:0000259" key="9">
    <source>
        <dbReference type="PROSITE" id="PS50157"/>
    </source>
</evidence>
<organism evidence="10 11">
    <name type="scientific">Loxostege sticticalis</name>
    <name type="common">Beet webworm moth</name>
    <dbReference type="NCBI Taxonomy" id="481309"/>
    <lineage>
        <taxon>Eukaryota</taxon>
        <taxon>Metazoa</taxon>
        <taxon>Ecdysozoa</taxon>
        <taxon>Arthropoda</taxon>
        <taxon>Hexapoda</taxon>
        <taxon>Insecta</taxon>
        <taxon>Pterygota</taxon>
        <taxon>Neoptera</taxon>
        <taxon>Endopterygota</taxon>
        <taxon>Lepidoptera</taxon>
        <taxon>Glossata</taxon>
        <taxon>Ditrysia</taxon>
        <taxon>Pyraloidea</taxon>
        <taxon>Crambidae</taxon>
        <taxon>Pyraustinae</taxon>
        <taxon>Loxostege</taxon>
    </lineage>
</organism>
<dbReference type="Proteomes" id="UP001549920">
    <property type="component" value="Unassembled WGS sequence"/>
</dbReference>
<evidence type="ECO:0000313" key="10">
    <source>
        <dbReference type="EMBL" id="KAL0853051.1"/>
    </source>
</evidence>
<evidence type="ECO:0000256" key="3">
    <source>
        <dbReference type="ARBA" id="ARBA00022737"/>
    </source>
</evidence>
<name>A0ABR3GZX8_LOXSC</name>
<dbReference type="SMART" id="SM00355">
    <property type="entry name" value="ZnF_C2H2"/>
    <property type="match status" value="9"/>
</dbReference>
<keyword evidence="5" id="KW-0862">Zinc</keyword>
<keyword evidence="7" id="KW-0539">Nucleus</keyword>
<dbReference type="Pfam" id="PF00096">
    <property type="entry name" value="zf-C2H2"/>
    <property type="match status" value="4"/>
</dbReference>